<protein>
    <submittedName>
        <fullName evidence="4">Replication initiation protein RepC</fullName>
    </submittedName>
</protein>
<accession>A0A1R3U661</accession>
<evidence type="ECO:0000313" key="4">
    <source>
        <dbReference type="EMBL" id="SCX35845.1"/>
    </source>
</evidence>
<dbReference type="AlphaFoldDB" id="A0A1R3U661"/>
<sequence>MQSDATPTGRRKVTMRMLNAQSAYAGSYDPTSPGKVLSAFKRASNALGIPRRLVELVDYLVGRTFAADWTGEAVMAWPSNATLCDALDLGRSQIKTLIRMGQELGLFEMRDAPNGQRYGHRAGGRITSAYGFNLTPLAVRKSEFDQIAAAHAEQRREANRLRSEIMTVRNRVLSLAQLGRESGVAGDWEGVASEAYRLASQRTGSYAPRHLSEILSKLCELHQGAIDALTPEDPVDRQAERADQTVLIPVDTDPMGPGDRPSITPTKSPSIAEANTEADGPGRPGFSQKTKPPEQKTHHLLSQENVIVKTDKRERGRESALRGFVVTTDFILRIAPTFQSWTNKAHPSWRELLEASWMVRSELGISQHAWAQACVILGQTEAVTMLAAIWARYTAGDVKSPGGLMRKMVELHERGELRLDRTLFGLADGLKGQSH</sequence>
<dbReference type="InterPro" id="IPR021760">
    <property type="entry name" value="RepC_C"/>
</dbReference>
<organism evidence="4 5">
    <name type="scientific">Agrobacterium rosae</name>
    <dbReference type="NCBI Taxonomy" id="1972867"/>
    <lineage>
        <taxon>Bacteria</taxon>
        <taxon>Pseudomonadati</taxon>
        <taxon>Pseudomonadota</taxon>
        <taxon>Alphaproteobacteria</taxon>
        <taxon>Hyphomicrobiales</taxon>
        <taxon>Rhizobiaceae</taxon>
        <taxon>Rhizobium/Agrobacterium group</taxon>
        <taxon>Agrobacterium</taxon>
    </lineage>
</organism>
<evidence type="ECO:0000259" key="2">
    <source>
        <dbReference type="Pfam" id="PF03428"/>
    </source>
</evidence>
<feature type="region of interest" description="Disordered" evidence="1">
    <location>
        <begin position="230"/>
        <end position="302"/>
    </location>
</feature>
<dbReference type="InterPro" id="IPR005090">
    <property type="entry name" value="RepC_N"/>
</dbReference>
<reference evidence="5" key="1">
    <citation type="submission" date="2016-10" db="EMBL/GenBank/DDBJ databases">
        <authorList>
            <person name="Wibberg D."/>
        </authorList>
    </citation>
    <scope>NUCLEOTIDE SEQUENCE [LARGE SCALE GENOMIC DNA]</scope>
</reference>
<dbReference type="EMBL" id="FMUE01000024">
    <property type="protein sequence ID" value="SCX35845.1"/>
    <property type="molecule type" value="Genomic_DNA"/>
</dbReference>
<gene>
    <name evidence="4" type="ORF">DSM25559_5180</name>
</gene>
<dbReference type="STRING" id="1907666.DSM25559_5180"/>
<evidence type="ECO:0000256" key="1">
    <source>
        <dbReference type="SAM" id="MobiDB-lite"/>
    </source>
</evidence>
<dbReference type="Proteomes" id="UP000187891">
    <property type="component" value="Unassembled WGS sequence"/>
</dbReference>
<dbReference type="Pfam" id="PF03428">
    <property type="entry name" value="RP-C"/>
    <property type="match status" value="1"/>
</dbReference>
<dbReference type="Pfam" id="PF11800">
    <property type="entry name" value="RP-C_C"/>
    <property type="match status" value="1"/>
</dbReference>
<evidence type="ECO:0000259" key="3">
    <source>
        <dbReference type="Pfam" id="PF11800"/>
    </source>
</evidence>
<feature type="domain" description="Plasmid replication protein C N-terminal" evidence="2">
    <location>
        <begin position="11"/>
        <end position="177"/>
    </location>
</feature>
<name>A0A1R3U661_9HYPH</name>
<feature type="domain" description="Plasmid replication protein C C-terminal" evidence="3">
    <location>
        <begin position="329"/>
        <end position="427"/>
    </location>
</feature>
<feature type="compositionally biased region" description="Basic and acidic residues" evidence="1">
    <location>
        <begin position="234"/>
        <end position="243"/>
    </location>
</feature>
<evidence type="ECO:0000313" key="5">
    <source>
        <dbReference type="Proteomes" id="UP000187891"/>
    </source>
</evidence>
<dbReference type="NCBIfam" id="NF040974">
    <property type="entry name" value="RepABC_RepC"/>
    <property type="match status" value="1"/>
</dbReference>
<proteinExistence type="predicted"/>
<dbReference type="InterPro" id="IPR047611">
    <property type="entry name" value="RepABC_RepC"/>
</dbReference>